<organism evidence="2 3">
    <name type="scientific">Megasphaera elsdenii CAG:570</name>
    <dbReference type="NCBI Taxonomy" id="1263087"/>
    <lineage>
        <taxon>Bacteria</taxon>
        <taxon>Bacillati</taxon>
        <taxon>Bacillota</taxon>
        <taxon>Negativicutes</taxon>
        <taxon>Veillonellales</taxon>
        <taxon>Veillonellaceae</taxon>
        <taxon>Megasphaera</taxon>
    </lineage>
</organism>
<dbReference type="Proteomes" id="UP000017908">
    <property type="component" value="Unassembled WGS sequence"/>
</dbReference>
<evidence type="ECO:0000313" key="2">
    <source>
        <dbReference type="EMBL" id="CDF05129.1"/>
    </source>
</evidence>
<protein>
    <submittedName>
        <fullName evidence="2">Uncharacterized protein</fullName>
    </submittedName>
</protein>
<dbReference type="AlphaFoldDB" id="R7MVB4"/>
<dbReference type="EMBL" id="CBKE010000216">
    <property type="protein sequence ID" value="CDF05129.1"/>
    <property type="molecule type" value="Genomic_DNA"/>
</dbReference>
<evidence type="ECO:0000256" key="1">
    <source>
        <dbReference type="SAM" id="MobiDB-lite"/>
    </source>
</evidence>
<comment type="caution">
    <text evidence="2">The sequence shown here is derived from an EMBL/GenBank/DDBJ whole genome shotgun (WGS) entry which is preliminary data.</text>
</comment>
<feature type="compositionally biased region" description="Low complexity" evidence="1">
    <location>
        <begin position="187"/>
        <end position="200"/>
    </location>
</feature>
<evidence type="ECO:0000313" key="3">
    <source>
        <dbReference type="Proteomes" id="UP000017908"/>
    </source>
</evidence>
<proteinExistence type="predicted"/>
<feature type="compositionally biased region" description="Basic residues" evidence="1">
    <location>
        <begin position="278"/>
        <end position="288"/>
    </location>
</feature>
<gene>
    <name evidence="2" type="ORF">BN715_01404</name>
</gene>
<feature type="compositionally biased region" description="Low complexity" evidence="1">
    <location>
        <begin position="210"/>
        <end position="252"/>
    </location>
</feature>
<reference evidence="2" key="1">
    <citation type="submission" date="2012-11" db="EMBL/GenBank/DDBJ databases">
        <title>Dependencies among metagenomic species, viruses, plasmids and units of genetic variation.</title>
        <authorList>
            <person name="Nielsen H.B."/>
            <person name="Almeida M."/>
            <person name="Juncker A.S."/>
            <person name="Rasmussen S."/>
            <person name="Li J."/>
            <person name="Sunagawa S."/>
            <person name="Plichta D."/>
            <person name="Gautier L."/>
            <person name="Le Chatelier E."/>
            <person name="Peletier E."/>
            <person name="Bonde I."/>
            <person name="Nielsen T."/>
            <person name="Manichanh C."/>
            <person name="Arumugam M."/>
            <person name="Batto J."/>
            <person name="Santos M.B.Q.D."/>
            <person name="Blom N."/>
            <person name="Borruel N."/>
            <person name="Burgdorf K.S."/>
            <person name="Boumezbeur F."/>
            <person name="Casellas F."/>
            <person name="Dore J."/>
            <person name="Guarner F."/>
            <person name="Hansen T."/>
            <person name="Hildebrand F."/>
            <person name="Kaas R.S."/>
            <person name="Kennedy S."/>
            <person name="Kristiansen K."/>
            <person name="Kultima J.R."/>
            <person name="Leonard P."/>
            <person name="Levenez F."/>
            <person name="Lund O."/>
            <person name="Moumen B."/>
            <person name="Le Paslier D."/>
            <person name="Pons N."/>
            <person name="Pedersen O."/>
            <person name="Prifti E."/>
            <person name="Qin J."/>
            <person name="Raes J."/>
            <person name="Tap J."/>
            <person name="Tims S."/>
            <person name="Ussery D.W."/>
            <person name="Yamada T."/>
            <person name="MetaHit consortium"/>
            <person name="Renault P."/>
            <person name="Sicheritz-Ponten T."/>
            <person name="Bork P."/>
            <person name="Wang J."/>
            <person name="Brunak S."/>
            <person name="Ehrlich S.D."/>
        </authorList>
    </citation>
    <scope>NUCLEOTIDE SEQUENCE [LARGE SCALE GENOMIC DNA]</scope>
</reference>
<accession>R7MVB4</accession>
<name>R7MVB4_MEGEL</name>
<sequence>MKKVLPSSRRARTKAIKCRKNWQPSCRARAAWIRPMSTWTTSSSRRTSWSLAAAVPVPRRLSKRPATAPGSLWRRNCAWAMPIRAWLKAASRRRTKKTIRRRPIISMPSAEVIIRINRNSWPNSSSTGRKPFTGSVRWVSSLTRTATAPWSRPTAAARRASACMPAATIPVPKSCASSAMKCAMPVSTSSNIRRLSNSSSMGKGRRPVPSSTTSIRTNTTSSGPRASSSPRAVPGASIIRASPRPTTTARRQTAWSWPIALACPSSMPMPSSIIRPGRLTRRKSTGPW</sequence>
<feature type="region of interest" description="Disordered" evidence="1">
    <location>
        <begin position="268"/>
        <end position="288"/>
    </location>
</feature>
<feature type="region of interest" description="Disordered" evidence="1">
    <location>
        <begin position="187"/>
        <end position="252"/>
    </location>
</feature>